<proteinExistence type="predicted"/>
<dbReference type="RefSeq" id="WP_342071671.1">
    <property type="nucleotide sequence ID" value="NZ_CP151762.1"/>
</dbReference>
<dbReference type="Gene3D" id="2.150.10.10">
    <property type="entry name" value="Serralysin-like metalloprotease, C-terminal"/>
    <property type="match status" value="2"/>
</dbReference>
<evidence type="ECO:0000256" key="1">
    <source>
        <dbReference type="ARBA" id="ARBA00004613"/>
    </source>
</evidence>
<protein>
    <submittedName>
        <fullName evidence="3">Calcium-binding protein</fullName>
    </submittedName>
</protein>
<dbReference type="PRINTS" id="PR00313">
    <property type="entry name" value="CABNDNGRPT"/>
</dbReference>
<dbReference type="PROSITE" id="PS00330">
    <property type="entry name" value="HEMOLYSIN_CALCIUM"/>
    <property type="match status" value="1"/>
</dbReference>
<dbReference type="KEGG" id="yag:AABB28_08765"/>
<name>A0AAN0NK98_9RHOB</name>
<dbReference type="InterPro" id="IPR011049">
    <property type="entry name" value="Serralysin-like_metalloprot_C"/>
</dbReference>
<dbReference type="PANTHER" id="PTHR38340:SF1">
    <property type="entry name" value="S-LAYER PROTEIN"/>
    <property type="match status" value="1"/>
</dbReference>
<keyword evidence="2" id="KW-0964">Secreted</keyword>
<dbReference type="GO" id="GO:0005509">
    <property type="term" value="F:calcium ion binding"/>
    <property type="evidence" value="ECO:0007669"/>
    <property type="project" value="InterPro"/>
</dbReference>
<dbReference type="InterPro" id="IPR018511">
    <property type="entry name" value="Hemolysin-typ_Ca-bd_CS"/>
</dbReference>
<dbReference type="SUPFAM" id="SSF51120">
    <property type="entry name" value="beta-Roll"/>
    <property type="match status" value="2"/>
</dbReference>
<dbReference type="AlphaFoldDB" id="A0AAN0NK98"/>
<organism evidence="3 4">
    <name type="scientific">Yoonia algicola</name>
    <dbReference type="NCBI Taxonomy" id="3137368"/>
    <lineage>
        <taxon>Bacteria</taxon>
        <taxon>Pseudomonadati</taxon>
        <taxon>Pseudomonadota</taxon>
        <taxon>Alphaproteobacteria</taxon>
        <taxon>Rhodobacterales</taxon>
        <taxon>Paracoccaceae</taxon>
        <taxon>Yoonia</taxon>
    </lineage>
</organism>
<evidence type="ECO:0000256" key="2">
    <source>
        <dbReference type="ARBA" id="ARBA00022525"/>
    </source>
</evidence>
<accession>A0AAN0NK98</accession>
<evidence type="ECO:0000313" key="3">
    <source>
        <dbReference type="EMBL" id="WZU65324.1"/>
    </source>
</evidence>
<dbReference type="GO" id="GO:0005576">
    <property type="term" value="C:extracellular region"/>
    <property type="evidence" value="ECO:0007669"/>
    <property type="project" value="UniProtKB-SubCell"/>
</dbReference>
<gene>
    <name evidence="3" type="ORF">AABB28_08765</name>
</gene>
<sequence length="729" mass="78731">MRSDPIVVTSIQVPVHHMTSDMFGAIGVNNYGYHFFEEHTDLLGLTNVRFPGGTVSEHGYVVDGRIRLGDGEISLETLEGDRSHFAFDLTHPELISPLALEYDENNFLNRDDVGTLSQAMALAVERDVTLGIIIPVERYFSGADFTDGDVRAHAIEVAKSDVTVFLDRLKAGAFNDGVYPETITFDIGNEAYANPIEYAVIAKAMIEEIAQSLADSDINFEIAFQMGRGSYEFVNLFEAGYFTSFFDGSGSPIEGLGEVGFVPNADMPYLDRQTAIDEMMISILGDAIVHIDLVRHHALSFNSHTYANYESALHQRDLIFDHWVAEFAEHGISRQEIDYYVSAWSTNSSDGGSMPYELSAAANTVELFAYFMEAGVDRAAVWGVVGSFRYNDDMATTTVTDRLSDYLSPQAAILQLMSENIMDSAFLGSSGVISSEYSTYTYENDTNYTIFFVAGDIGSDELSVDVDLGLFGDLQFVSVVNLDIASGEQSGASSISHDEASVTDGMATITFDQSHEIVMVTLDKNESLVFQTVEAIEEIKGEAIASSATLHSAIGSEEDDTLSGGSGTDIIYGGSGNDRLDGGGGRSTFLGGDATFDDQFAKLGNNNGDFIFGGDGDDIIYGYAGNDLLSGDAGDDDLWGGSGFDTFVFISGNDTIHDFASGVDTLAISEALLDGLSLEIWLQSVATSTDNGVLLAVSTDDSLLLNGVDDLQDLLMDIQIFNGADVFQF</sequence>
<dbReference type="Pfam" id="PF00353">
    <property type="entry name" value="HemolysinCabind"/>
    <property type="match status" value="2"/>
</dbReference>
<dbReference type="InterPro" id="IPR001343">
    <property type="entry name" value="Hemolysn_Ca-bd"/>
</dbReference>
<comment type="subcellular location">
    <subcellularLocation>
        <location evidence="1">Secreted</location>
    </subcellularLocation>
</comment>
<dbReference type="EMBL" id="CP151762">
    <property type="protein sequence ID" value="WZU65324.1"/>
    <property type="molecule type" value="Genomic_DNA"/>
</dbReference>
<reference evidence="3 4" key="1">
    <citation type="submission" date="2024-04" db="EMBL/GenBank/DDBJ databases">
        <title>Phylogenomic analyses of a clade within the roseobacter group suggest taxonomic reassignments of species of the genera Aestuariivita, Citreicella, Loktanella, Nautella, Pelagibaca, Ruegeria, Thalassobius, Thiobacimonas and Tropicibacter, and the proposal o.</title>
        <authorList>
            <person name="Jeon C.O."/>
        </authorList>
    </citation>
    <scope>NUCLEOTIDE SEQUENCE [LARGE SCALE GENOMIC DNA]</scope>
    <source>
        <strain evidence="3 4">G8-12</strain>
    </source>
</reference>
<evidence type="ECO:0000313" key="4">
    <source>
        <dbReference type="Proteomes" id="UP001451782"/>
    </source>
</evidence>
<dbReference type="PANTHER" id="PTHR38340">
    <property type="entry name" value="S-LAYER PROTEIN"/>
    <property type="match status" value="1"/>
</dbReference>
<keyword evidence="4" id="KW-1185">Reference proteome</keyword>
<dbReference type="InterPro" id="IPR050557">
    <property type="entry name" value="RTX_toxin/Mannuronan_C5-epim"/>
</dbReference>
<dbReference type="Proteomes" id="UP001451782">
    <property type="component" value="Chromosome"/>
</dbReference>